<proteinExistence type="predicted"/>
<organism evidence="1">
    <name type="scientific">Brassica napus</name>
    <name type="common">Rape</name>
    <dbReference type="NCBI Taxonomy" id="3708"/>
    <lineage>
        <taxon>Eukaryota</taxon>
        <taxon>Viridiplantae</taxon>
        <taxon>Streptophyta</taxon>
        <taxon>Embryophyta</taxon>
        <taxon>Tracheophyta</taxon>
        <taxon>Spermatophyta</taxon>
        <taxon>Magnoliopsida</taxon>
        <taxon>eudicotyledons</taxon>
        <taxon>Gunneridae</taxon>
        <taxon>Pentapetalae</taxon>
        <taxon>rosids</taxon>
        <taxon>malvids</taxon>
        <taxon>Brassicales</taxon>
        <taxon>Brassicaceae</taxon>
        <taxon>Brassiceae</taxon>
        <taxon>Brassica</taxon>
    </lineage>
</organism>
<dbReference type="Proteomes" id="UP001295469">
    <property type="component" value="Chromosome A07"/>
</dbReference>
<name>A0A816YUP6_BRANA</name>
<gene>
    <name evidence="1" type="ORF">DARMORV10_A07P22670.1</name>
</gene>
<protein>
    <submittedName>
        <fullName evidence="1">(rape) hypothetical protein</fullName>
    </submittedName>
</protein>
<reference evidence="1" key="1">
    <citation type="submission" date="2021-01" db="EMBL/GenBank/DDBJ databases">
        <authorList>
            <consortium name="Genoscope - CEA"/>
            <person name="William W."/>
        </authorList>
    </citation>
    <scope>NUCLEOTIDE SEQUENCE</scope>
</reference>
<dbReference type="EMBL" id="HG994361">
    <property type="protein sequence ID" value="CAF2170727.1"/>
    <property type="molecule type" value="Genomic_DNA"/>
</dbReference>
<accession>A0A816YUP6</accession>
<evidence type="ECO:0000313" key="1">
    <source>
        <dbReference type="EMBL" id="CAF2170727.1"/>
    </source>
</evidence>
<sequence>MRSLRIHPLVASTLVKGFLQSFEDLGYMSRKQEYEGIRRIHSSISIDHSDYLKW</sequence>
<dbReference type="AlphaFoldDB" id="A0A816YUP6"/>